<feature type="transmembrane region" description="Helical" evidence="1">
    <location>
        <begin position="139"/>
        <end position="160"/>
    </location>
</feature>
<dbReference type="PANTHER" id="PTHR44757:SF2">
    <property type="entry name" value="BIOFILM ARCHITECTURE MAINTENANCE PROTEIN MBAA"/>
    <property type="match status" value="1"/>
</dbReference>
<feature type="domain" description="EAL" evidence="2">
    <location>
        <begin position="568"/>
        <end position="827"/>
    </location>
</feature>
<protein>
    <submittedName>
        <fullName evidence="4">EAL domain-containing protein</fullName>
    </submittedName>
</protein>
<dbReference type="CDD" id="cd00130">
    <property type="entry name" value="PAS"/>
    <property type="match status" value="1"/>
</dbReference>
<name>A0A9J6PFV8_9PROT</name>
<feature type="transmembrane region" description="Helical" evidence="1">
    <location>
        <begin position="108"/>
        <end position="127"/>
    </location>
</feature>
<comment type="caution">
    <text evidence="4">The sequence shown here is derived from an EMBL/GenBank/DDBJ whole genome shotgun (WGS) entry which is preliminary data.</text>
</comment>
<evidence type="ECO:0000259" key="3">
    <source>
        <dbReference type="PROSITE" id="PS50887"/>
    </source>
</evidence>
<dbReference type="Gene3D" id="3.30.450.20">
    <property type="entry name" value="PAS domain"/>
    <property type="match status" value="1"/>
</dbReference>
<keyword evidence="1" id="KW-1133">Transmembrane helix</keyword>
<feature type="transmembrane region" description="Helical" evidence="1">
    <location>
        <begin position="44"/>
        <end position="63"/>
    </location>
</feature>
<dbReference type="Gene3D" id="3.20.20.450">
    <property type="entry name" value="EAL domain"/>
    <property type="match status" value="1"/>
</dbReference>
<dbReference type="InterPro" id="IPR052155">
    <property type="entry name" value="Biofilm_reg_signaling"/>
</dbReference>
<dbReference type="Gene3D" id="3.30.70.270">
    <property type="match status" value="1"/>
</dbReference>
<gene>
    <name evidence="4" type="ORF">NJQ99_14355</name>
</gene>
<dbReference type="EMBL" id="JAMZFT010000003">
    <property type="protein sequence ID" value="MCP1337601.1"/>
    <property type="molecule type" value="Genomic_DNA"/>
</dbReference>
<dbReference type="InterPro" id="IPR029787">
    <property type="entry name" value="Nucleotide_cyclase"/>
</dbReference>
<keyword evidence="1" id="KW-0812">Transmembrane</keyword>
<evidence type="ECO:0000256" key="1">
    <source>
        <dbReference type="SAM" id="Phobius"/>
    </source>
</evidence>
<dbReference type="InterPro" id="IPR035919">
    <property type="entry name" value="EAL_sf"/>
</dbReference>
<accession>A0A9J6PFV8</accession>
<dbReference type="RefSeq" id="WP_269333564.1">
    <property type="nucleotide sequence ID" value="NZ_JAMZFT010000003.1"/>
</dbReference>
<dbReference type="Pfam" id="PF00563">
    <property type="entry name" value="EAL"/>
    <property type="match status" value="1"/>
</dbReference>
<dbReference type="SUPFAM" id="SSF55785">
    <property type="entry name" value="PYP-like sensor domain (PAS domain)"/>
    <property type="match status" value="1"/>
</dbReference>
<dbReference type="AlphaFoldDB" id="A0A9J6PFV8"/>
<organism evidence="4 5">
    <name type="scientific">Futiania mangrovi</name>
    <dbReference type="NCBI Taxonomy" id="2959716"/>
    <lineage>
        <taxon>Bacteria</taxon>
        <taxon>Pseudomonadati</taxon>
        <taxon>Pseudomonadota</taxon>
        <taxon>Alphaproteobacteria</taxon>
        <taxon>Futianiales</taxon>
        <taxon>Futianiaceae</taxon>
        <taxon>Futiania</taxon>
    </lineage>
</organism>
<dbReference type="Pfam" id="PF08447">
    <property type="entry name" value="PAS_3"/>
    <property type="match status" value="1"/>
</dbReference>
<dbReference type="NCBIfam" id="TIGR00254">
    <property type="entry name" value="GGDEF"/>
    <property type="match status" value="1"/>
</dbReference>
<feature type="transmembrane region" description="Helical" evidence="1">
    <location>
        <begin position="222"/>
        <end position="243"/>
    </location>
</feature>
<feature type="transmembrane region" description="Helical" evidence="1">
    <location>
        <begin position="166"/>
        <end position="186"/>
    </location>
</feature>
<dbReference type="InterPro" id="IPR011623">
    <property type="entry name" value="7TMR_DISM_rcpt_extracell_dom1"/>
</dbReference>
<dbReference type="SMART" id="SM00267">
    <property type="entry name" value="GGDEF"/>
    <property type="match status" value="1"/>
</dbReference>
<feature type="transmembrane region" description="Helical" evidence="1">
    <location>
        <begin position="75"/>
        <end position="96"/>
    </location>
</feature>
<dbReference type="PANTHER" id="PTHR44757">
    <property type="entry name" value="DIGUANYLATE CYCLASE DGCP"/>
    <property type="match status" value="1"/>
</dbReference>
<evidence type="ECO:0000313" key="5">
    <source>
        <dbReference type="Proteomes" id="UP001055804"/>
    </source>
</evidence>
<keyword evidence="1" id="KW-0472">Membrane</keyword>
<dbReference type="SUPFAM" id="SSF55073">
    <property type="entry name" value="Nucleotide cyclase"/>
    <property type="match status" value="1"/>
</dbReference>
<evidence type="ECO:0000313" key="4">
    <source>
        <dbReference type="EMBL" id="MCP1337601.1"/>
    </source>
</evidence>
<dbReference type="CDD" id="cd01949">
    <property type="entry name" value="GGDEF"/>
    <property type="match status" value="1"/>
</dbReference>
<sequence length="832" mass="88844">MRAGAAARHLALGAAVLAAIGASWPAFAFSLTALLPPEMLEARGWLLGVRIGLVGAVAAYLLARWTLVRDAGAMSLLGLLGTVLAFDMAAQDQIALLKIPDFAHLGRLSLFVGVLVPVSAIFFARRYMRLERLRPRLNAALRGVEAILGAAGAVAAIVVPELAAPVLLAIWLGVSGLGFVVLAALAVRGVRRAELVLVAWLPVVGGALFAQSTGGAASGSGLLVAALADGGLIFGLLYYTLLVRIDSGAALRMGSQGRVSDLASDRSETATLSWDMRGDRITYSKGARQLLGLEPSLAEQTTEEGTGSWFERLHPADRELVVAAIENARARRREVFSLDFRIADEGGRGWRWLRFEGRTFIGPDREAARCVATVEDVTLEKQAEERRIRDLVRDPVTGLSSRAVFLQRLQRLTERVEDTPAGEAAAAFTVLLLDIDRFHALNDSLGPEGGDAVLAGVAARMEDILGGGALCARYGDDRIVALMPDIRHEGEVQGLAEAISAAIARPYAIGRREISVTAGISALIVGRAPGDVADLMADLETVLLRGKLSGPGAIVVERRADAAPAADAGRPDQNLRRALERDELELHYQPIFRAADGTLAGFESLLRWRHPERGLMSPGSFITLAEETGLIGDIGRYVLFEAARQLAAWQGRKGIGSDEPLFVSVNVSSLQLLGRGLVTDVRDALRRHALEPGTLKLELTESQVLTDPHGAARLLEEIRNLGAGLALDDFGTGYASLATLKRLPFDTVKIDRSFVAGLAKGEDSARAIVRAVVDLAHDLNLAVVAEGAEDAESARMLRDYGCDYVQGYAVGRPVPAHEAERFLTADPRRALA</sequence>
<dbReference type="InterPro" id="IPR013655">
    <property type="entry name" value="PAS_fold_3"/>
</dbReference>
<dbReference type="Pfam" id="PF07695">
    <property type="entry name" value="7TMR-DISM_7TM"/>
    <property type="match status" value="1"/>
</dbReference>
<proteinExistence type="predicted"/>
<dbReference type="InterPro" id="IPR001633">
    <property type="entry name" value="EAL_dom"/>
</dbReference>
<keyword evidence="5" id="KW-1185">Reference proteome</keyword>
<dbReference type="InterPro" id="IPR000014">
    <property type="entry name" value="PAS"/>
</dbReference>
<dbReference type="Proteomes" id="UP001055804">
    <property type="component" value="Unassembled WGS sequence"/>
</dbReference>
<dbReference type="Pfam" id="PF00990">
    <property type="entry name" value="GGDEF"/>
    <property type="match status" value="1"/>
</dbReference>
<dbReference type="InterPro" id="IPR000160">
    <property type="entry name" value="GGDEF_dom"/>
</dbReference>
<dbReference type="PROSITE" id="PS50887">
    <property type="entry name" value="GGDEF"/>
    <property type="match status" value="1"/>
</dbReference>
<dbReference type="CDD" id="cd01948">
    <property type="entry name" value="EAL"/>
    <property type="match status" value="1"/>
</dbReference>
<dbReference type="SMART" id="SM00052">
    <property type="entry name" value="EAL"/>
    <property type="match status" value="1"/>
</dbReference>
<feature type="domain" description="GGDEF" evidence="3">
    <location>
        <begin position="426"/>
        <end position="559"/>
    </location>
</feature>
<dbReference type="PROSITE" id="PS50883">
    <property type="entry name" value="EAL"/>
    <property type="match status" value="1"/>
</dbReference>
<dbReference type="SUPFAM" id="SSF141868">
    <property type="entry name" value="EAL domain-like"/>
    <property type="match status" value="1"/>
</dbReference>
<dbReference type="InterPro" id="IPR043128">
    <property type="entry name" value="Rev_trsase/Diguanyl_cyclase"/>
</dbReference>
<dbReference type="InterPro" id="IPR035965">
    <property type="entry name" value="PAS-like_dom_sf"/>
</dbReference>
<evidence type="ECO:0000259" key="2">
    <source>
        <dbReference type="PROSITE" id="PS50883"/>
    </source>
</evidence>
<reference evidence="4" key="1">
    <citation type="submission" date="2022-06" db="EMBL/GenBank/DDBJ databases">
        <title>Isolation and Genomics of Futiania mangrovii gen. nov., sp. nov., a Rare and Metabolically-versatile member in the Class Alphaproteobacteria.</title>
        <authorList>
            <person name="Liu L."/>
            <person name="Huang W.-C."/>
            <person name="Pan J."/>
            <person name="Li J."/>
            <person name="Huang Y."/>
            <person name="Du H."/>
            <person name="Liu Y."/>
            <person name="Li M."/>
        </authorList>
    </citation>
    <scope>NUCLEOTIDE SEQUENCE</scope>
    <source>
        <strain evidence="4">FT118</strain>
    </source>
</reference>